<organism evidence="1">
    <name type="scientific">marine sediment metagenome</name>
    <dbReference type="NCBI Taxonomy" id="412755"/>
    <lineage>
        <taxon>unclassified sequences</taxon>
        <taxon>metagenomes</taxon>
        <taxon>ecological metagenomes</taxon>
    </lineage>
</organism>
<dbReference type="Pfam" id="PF12098">
    <property type="entry name" value="DUF3574"/>
    <property type="match status" value="1"/>
</dbReference>
<comment type="caution">
    <text evidence="1">The sequence shown here is derived from an EMBL/GenBank/DDBJ whole genome shotgun (WGS) entry which is preliminary data.</text>
</comment>
<dbReference type="InterPro" id="IPR021957">
    <property type="entry name" value="DUF3574"/>
</dbReference>
<sequence length="88" mass="10252">MKLYRIFTENKNYENITDRLDIHFPDGYTIINANGAWQGVREKSLIIEIVSDAPSIESDIGRLAYWFKKHNEQDAVLLQVLNVESRLL</sequence>
<gene>
    <name evidence="1" type="ORF">LCGC14_0437540</name>
</gene>
<reference evidence="1" key="1">
    <citation type="journal article" date="2015" name="Nature">
        <title>Complex archaea that bridge the gap between prokaryotes and eukaryotes.</title>
        <authorList>
            <person name="Spang A."/>
            <person name="Saw J.H."/>
            <person name="Jorgensen S.L."/>
            <person name="Zaremba-Niedzwiedzka K."/>
            <person name="Martijn J."/>
            <person name="Lind A.E."/>
            <person name="van Eijk R."/>
            <person name="Schleper C."/>
            <person name="Guy L."/>
            <person name="Ettema T.J."/>
        </authorList>
    </citation>
    <scope>NUCLEOTIDE SEQUENCE</scope>
</reference>
<accession>A0A0F9VVR9</accession>
<dbReference type="AlphaFoldDB" id="A0A0F9VVR9"/>
<name>A0A0F9VVR9_9ZZZZ</name>
<dbReference type="EMBL" id="LAZR01000418">
    <property type="protein sequence ID" value="KKN69808.1"/>
    <property type="molecule type" value="Genomic_DNA"/>
</dbReference>
<proteinExistence type="predicted"/>
<protein>
    <submittedName>
        <fullName evidence="1">Uncharacterized protein</fullName>
    </submittedName>
</protein>
<evidence type="ECO:0000313" key="1">
    <source>
        <dbReference type="EMBL" id="KKN69808.1"/>
    </source>
</evidence>